<organism evidence="1">
    <name type="scientific">hydrothermal vent metagenome</name>
    <dbReference type="NCBI Taxonomy" id="652676"/>
    <lineage>
        <taxon>unclassified sequences</taxon>
        <taxon>metagenomes</taxon>
        <taxon>ecological metagenomes</taxon>
    </lineage>
</organism>
<dbReference type="Gene3D" id="1.25.40.10">
    <property type="entry name" value="Tetratricopeptide repeat domain"/>
    <property type="match status" value="2"/>
</dbReference>
<proteinExistence type="predicted"/>
<gene>
    <name evidence="1" type="ORF">MNBD_GAMMA07-694</name>
</gene>
<accession>A0A3B0X1I2</accession>
<name>A0A3B0X1I2_9ZZZZ</name>
<dbReference type="EMBL" id="UOFF01000379">
    <property type="protein sequence ID" value="VAW57382.1"/>
    <property type="molecule type" value="Genomic_DNA"/>
</dbReference>
<dbReference type="SUPFAM" id="SSF48452">
    <property type="entry name" value="TPR-like"/>
    <property type="match status" value="1"/>
</dbReference>
<dbReference type="AlphaFoldDB" id="A0A3B0X1I2"/>
<sequence>MQFFLLISGLLFILSVAGVNAKQAHHQALQVLKQQSLSLERDILLFHEKAQKPLNLYLTQHANHYFDLNIMTVLLDGKLLVRHIYKTQEKMALKKGGAQLLFKGAIAEGKHKLTVFYRSGKAYQAGNEYQINKINSVSTIEITLIKGQLKEPFQQPTVAIKSLDKSTREIDSVIYRHFTYLKETNPGIDLISHIMKVQTLQSLGEFELATQLIKAKLYLAKGLSLKASEVLKKIIGVLDDSGSASGSALDSLKKKTLKNEARFYLGKSYYDLDEPEKTIDVLSQINFPIRKDIQAEMQHLYSLTLMSLGEYKAAVEYLREHKKNRIGNWDLYSQLNLSIALIQTGKANEGLNLIANIGEAQLINEESKTLYDEVNQSLGYLLLNQNKPDQARKYLEKVSLNGPYSNLALLGAGWASSRLAEYNQAVIPWLALQKKDMRDMSVQESMLTVPYAFEKMDLFKKANNYYQKAVNAFEKELMGLIDSISMITQGQLTNDLKYFDVTSENDWLISVENASDSKSLRYIKQLISDKQFFNLIQDFREAKYLKNDFNQKIKKIIEIKADLLEIADRYNQKAAKKNRKQNYLNQQTAEKLMTESGRLKLRAQKNIDKIMANLQSRALYLLAIRKAKLGNYLVQSRVALAQNYDRLNP</sequence>
<protein>
    <submittedName>
        <fullName evidence="1">Uncharacterized protein</fullName>
    </submittedName>
</protein>
<reference evidence="1" key="1">
    <citation type="submission" date="2018-06" db="EMBL/GenBank/DDBJ databases">
        <authorList>
            <person name="Zhirakovskaya E."/>
        </authorList>
    </citation>
    <scope>NUCLEOTIDE SEQUENCE</scope>
</reference>
<evidence type="ECO:0000313" key="1">
    <source>
        <dbReference type="EMBL" id="VAW57382.1"/>
    </source>
</evidence>
<dbReference type="InterPro" id="IPR011990">
    <property type="entry name" value="TPR-like_helical_dom_sf"/>
</dbReference>